<feature type="compositionally biased region" description="Basic and acidic residues" evidence="1">
    <location>
        <begin position="66"/>
        <end position="84"/>
    </location>
</feature>
<evidence type="ECO:0000256" key="1">
    <source>
        <dbReference type="SAM" id="MobiDB-lite"/>
    </source>
</evidence>
<proteinExistence type="predicted"/>
<organism evidence="2 3">
    <name type="scientific">Liparis tanakae</name>
    <name type="common">Tanaka's snailfish</name>
    <dbReference type="NCBI Taxonomy" id="230148"/>
    <lineage>
        <taxon>Eukaryota</taxon>
        <taxon>Metazoa</taxon>
        <taxon>Chordata</taxon>
        <taxon>Craniata</taxon>
        <taxon>Vertebrata</taxon>
        <taxon>Euteleostomi</taxon>
        <taxon>Actinopterygii</taxon>
        <taxon>Neopterygii</taxon>
        <taxon>Teleostei</taxon>
        <taxon>Neoteleostei</taxon>
        <taxon>Acanthomorphata</taxon>
        <taxon>Eupercaria</taxon>
        <taxon>Perciformes</taxon>
        <taxon>Cottioidei</taxon>
        <taxon>Cottales</taxon>
        <taxon>Liparidae</taxon>
        <taxon>Liparis</taxon>
    </lineage>
</organism>
<evidence type="ECO:0000313" key="3">
    <source>
        <dbReference type="Proteomes" id="UP000314294"/>
    </source>
</evidence>
<evidence type="ECO:0000313" key="2">
    <source>
        <dbReference type="EMBL" id="TNN77984.1"/>
    </source>
</evidence>
<name>A0A4Z2IKG9_9TELE</name>
<dbReference type="AlphaFoldDB" id="A0A4Z2IKG9"/>
<accession>A0A4Z2IKG9</accession>
<keyword evidence="3" id="KW-1185">Reference proteome</keyword>
<gene>
    <name evidence="2" type="ORF">EYF80_011737</name>
</gene>
<dbReference type="Proteomes" id="UP000314294">
    <property type="component" value="Unassembled WGS sequence"/>
</dbReference>
<sequence>MSRCACSVSPHSGERWRNSSSLMAHRSFPVRSWKAFPALGNRYRCSIHSSHFWTFPVFHSMGSTKKKTERDGGGEKNAAERETSPLRLSTLFTGRGDTPLSHSRRAHANVRIKQILEQATTADVILETCRVVSATHARVVGDKPTCGDIEQFAGGFDVLQHFSHHHALHLLQRVLVLLALQPRGEALLLAVDDGALLWFVLGLHVSHGRGRRRGGLGHLHQPGGVFCEEHVEAGQVEARHARFGVPEVPGFCRASGSLQQLEGVLRHPEPGPVHFR</sequence>
<feature type="region of interest" description="Disordered" evidence="1">
    <location>
        <begin position="63"/>
        <end position="85"/>
    </location>
</feature>
<protein>
    <submittedName>
        <fullName evidence="2">Uncharacterized protein</fullName>
    </submittedName>
</protein>
<dbReference type="EMBL" id="SRLO01000077">
    <property type="protein sequence ID" value="TNN77984.1"/>
    <property type="molecule type" value="Genomic_DNA"/>
</dbReference>
<comment type="caution">
    <text evidence="2">The sequence shown here is derived from an EMBL/GenBank/DDBJ whole genome shotgun (WGS) entry which is preliminary data.</text>
</comment>
<reference evidence="2 3" key="1">
    <citation type="submission" date="2019-03" db="EMBL/GenBank/DDBJ databases">
        <title>First draft genome of Liparis tanakae, snailfish: a comprehensive survey of snailfish specific genes.</title>
        <authorList>
            <person name="Kim W."/>
            <person name="Song I."/>
            <person name="Jeong J.-H."/>
            <person name="Kim D."/>
            <person name="Kim S."/>
            <person name="Ryu S."/>
            <person name="Song J.Y."/>
            <person name="Lee S.K."/>
        </authorList>
    </citation>
    <scope>NUCLEOTIDE SEQUENCE [LARGE SCALE GENOMIC DNA]</scope>
    <source>
        <tissue evidence="2">Muscle</tissue>
    </source>
</reference>